<gene>
    <name evidence="1" type="ORF">QBC37DRAFT_401279</name>
</gene>
<reference evidence="1" key="1">
    <citation type="journal article" date="2023" name="Mol. Phylogenet. Evol.">
        <title>Genome-scale phylogeny and comparative genomics of the fungal order Sordariales.</title>
        <authorList>
            <person name="Hensen N."/>
            <person name="Bonometti L."/>
            <person name="Westerberg I."/>
            <person name="Brannstrom I.O."/>
            <person name="Guillou S."/>
            <person name="Cros-Aarteil S."/>
            <person name="Calhoun S."/>
            <person name="Haridas S."/>
            <person name="Kuo A."/>
            <person name="Mondo S."/>
            <person name="Pangilinan J."/>
            <person name="Riley R."/>
            <person name="LaButti K."/>
            <person name="Andreopoulos B."/>
            <person name="Lipzen A."/>
            <person name="Chen C."/>
            <person name="Yan M."/>
            <person name="Daum C."/>
            <person name="Ng V."/>
            <person name="Clum A."/>
            <person name="Steindorff A."/>
            <person name="Ohm R.A."/>
            <person name="Martin F."/>
            <person name="Silar P."/>
            <person name="Natvig D.O."/>
            <person name="Lalanne C."/>
            <person name="Gautier V."/>
            <person name="Ament-Velasquez S.L."/>
            <person name="Kruys A."/>
            <person name="Hutchinson M.I."/>
            <person name="Powell A.J."/>
            <person name="Barry K."/>
            <person name="Miller A.N."/>
            <person name="Grigoriev I.V."/>
            <person name="Debuchy R."/>
            <person name="Gladieux P."/>
            <person name="Hiltunen Thoren M."/>
            <person name="Johannesson H."/>
        </authorList>
    </citation>
    <scope>NUCLEOTIDE SEQUENCE</scope>
    <source>
        <strain evidence="1">PSN293</strain>
    </source>
</reference>
<dbReference type="Proteomes" id="UP001301769">
    <property type="component" value="Unassembled WGS sequence"/>
</dbReference>
<dbReference type="EMBL" id="MU858122">
    <property type="protein sequence ID" value="KAK4212730.1"/>
    <property type="molecule type" value="Genomic_DNA"/>
</dbReference>
<name>A0AAN6Y6C9_9PEZI</name>
<accession>A0AAN6Y6C9</accession>
<evidence type="ECO:0000313" key="2">
    <source>
        <dbReference type="Proteomes" id="UP001301769"/>
    </source>
</evidence>
<organism evidence="1 2">
    <name type="scientific">Rhypophila decipiens</name>
    <dbReference type="NCBI Taxonomy" id="261697"/>
    <lineage>
        <taxon>Eukaryota</taxon>
        <taxon>Fungi</taxon>
        <taxon>Dikarya</taxon>
        <taxon>Ascomycota</taxon>
        <taxon>Pezizomycotina</taxon>
        <taxon>Sordariomycetes</taxon>
        <taxon>Sordariomycetidae</taxon>
        <taxon>Sordariales</taxon>
        <taxon>Naviculisporaceae</taxon>
        <taxon>Rhypophila</taxon>
    </lineage>
</organism>
<comment type="caution">
    <text evidence="1">The sequence shown here is derived from an EMBL/GenBank/DDBJ whole genome shotgun (WGS) entry which is preliminary data.</text>
</comment>
<proteinExistence type="predicted"/>
<protein>
    <submittedName>
        <fullName evidence="1">Uncharacterized protein</fullName>
    </submittedName>
</protein>
<reference evidence="1" key="2">
    <citation type="submission" date="2023-05" db="EMBL/GenBank/DDBJ databases">
        <authorList>
            <consortium name="Lawrence Berkeley National Laboratory"/>
            <person name="Steindorff A."/>
            <person name="Hensen N."/>
            <person name="Bonometti L."/>
            <person name="Westerberg I."/>
            <person name="Brannstrom I.O."/>
            <person name="Guillou S."/>
            <person name="Cros-Aarteil S."/>
            <person name="Calhoun S."/>
            <person name="Haridas S."/>
            <person name="Kuo A."/>
            <person name="Mondo S."/>
            <person name="Pangilinan J."/>
            <person name="Riley R."/>
            <person name="Labutti K."/>
            <person name="Andreopoulos B."/>
            <person name="Lipzen A."/>
            <person name="Chen C."/>
            <person name="Yanf M."/>
            <person name="Daum C."/>
            <person name="Ng V."/>
            <person name="Clum A."/>
            <person name="Ohm R."/>
            <person name="Martin F."/>
            <person name="Silar P."/>
            <person name="Natvig D."/>
            <person name="Lalanne C."/>
            <person name="Gautier V."/>
            <person name="Ament-Velasquez S.L."/>
            <person name="Kruys A."/>
            <person name="Hutchinson M.I."/>
            <person name="Powell A.J."/>
            <person name="Barry K."/>
            <person name="Miller A.N."/>
            <person name="Grigoriev I.V."/>
            <person name="Debuchy R."/>
            <person name="Gladieux P."/>
            <person name="Thoren M.H."/>
            <person name="Johannesson H."/>
        </authorList>
    </citation>
    <scope>NUCLEOTIDE SEQUENCE</scope>
    <source>
        <strain evidence="1">PSN293</strain>
    </source>
</reference>
<evidence type="ECO:0000313" key="1">
    <source>
        <dbReference type="EMBL" id="KAK4212730.1"/>
    </source>
</evidence>
<keyword evidence="2" id="KW-1185">Reference proteome</keyword>
<dbReference type="AlphaFoldDB" id="A0AAN6Y6C9"/>
<sequence length="216" mass="24440">MASESMTVAAMQLAAAPFNQPDEISTGYVGLTMPQHQFGPLGEYRSVSDTDNYQRELAMANPSNKRSCPAVVGILSGTDCRTNWRQQSLTTSGQHTCPLCRVPVIEKTCLLHSRWWTIRDVEFEGRYCENFEKGLQTIRKCLACKSWRERLQPPSDAIIVQVQYMIFLRVICQAGEAGEREAREVLDRLSTLPRELVLHDCEMGFGKSSGIFWKTE</sequence>